<evidence type="ECO:0000313" key="4">
    <source>
        <dbReference type="WBParaSite" id="DME_0000070501-mRNA-1"/>
    </source>
</evidence>
<reference evidence="1 3" key="2">
    <citation type="submission" date="2018-11" db="EMBL/GenBank/DDBJ databases">
        <authorList>
            <consortium name="Pathogen Informatics"/>
        </authorList>
    </citation>
    <scope>NUCLEOTIDE SEQUENCE [LARGE SCALE GENOMIC DNA]</scope>
</reference>
<dbReference type="EMBL" id="UYYG01001151">
    <property type="protein sequence ID" value="VDN55092.1"/>
    <property type="molecule type" value="Genomic_DNA"/>
</dbReference>
<gene>
    <name evidence="1" type="ORF">DME_LOCUS5065</name>
</gene>
<dbReference type="WBParaSite" id="DME_0000070501-mRNA-1">
    <property type="protein sequence ID" value="DME_0000070501-mRNA-1"/>
    <property type="gene ID" value="DME_0000070501"/>
</dbReference>
<dbReference type="AlphaFoldDB" id="A0A0N4U230"/>
<name>A0A0N4U230_DRAME</name>
<protein>
    <submittedName>
        <fullName evidence="4">BLOC-1-related complex subunit 5</fullName>
    </submittedName>
</protein>
<dbReference type="Proteomes" id="UP000274756">
    <property type="component" value="Unassembled WGS sequence"/>
</dbReference>
<organism evidence="2 4">
    <name type="scientific">Dracunculus medinensis</name>
    <name type="common">Guinea worm</name>
    <dbReference type="NCBI Taxonomy" id="318479"/>
    <lineage>
        <taxon>Eukaryota</taxon>
        <taxon>Metazoa</taxon>
        <taxon>Ecdysozoa</taxon>
        <taxon>Nematoda</taxon>
        <taxon>Chromadorea</taxon>
        <taxon>Rhabditida</taxon>
        <taxon>Spirurina</taxon>
        <taxon>Dracunculoidea</taxon>
        <taxon>Dracunculidae</taxon>
        <taxon>Dracunculus</taxon>
    </lineage>
</organism>
<dbReference type="Proteomes" id="UP000038040">
    <property type="component" value="Unplaced"/>
</dbReference>
<proteinExistence type="predicted"/>
<evidence type="ECO:0000313" key="3">
    <source>
        <dbReference type="Proteomes" id="UP000274756"/>
    </source>
</evidence>
<evidence type="ECO:0000313" key="1">
    <source>
        <dbReference type="EMBL" id="VDN55092.1"/>
    </source>
</evidence>
<reference evidence="4" key="1">
    <citation type="submission" date="2017-02" db="UniProtKB">
        <authorList>
            <consortium name="WormBaseParasite"/>
        </authorList>
    </citation>
    <scope>IDENTIFICATION</scope>
</reference>
<keyword evidence="3" id="KW-1185">Reference proteome</keyword>
<accession>A0A0N4U230</accession>
<evidence type="ECO:0000313" key="2">
    <source>
        <dbReference type="Proteomes" id="UP000038040"/>
    </source>
</evidence>
<sequence>MHLASHREILGIWEQTHSGFPWILLGEYRLDKRAIKVKSPTKGRNLSPNTVRRLKNLGALLDARCYSSIAFQAFAWRSTIGGGEGRRVAGHGGPPSETKCVVCQHFPFSAVPINSSLSRNMQKFFKSPADLLDKTWRKVNNVIAFQRIHADIMQTKFNETKNFSQKIYQKCKDISADNLSLKSKIDAMNISLKYHSEALSKIQSACSVFSQQIQLLKEEEAAKGQSIIDCNDNTTGSTLFSSFASYGAPQTSMKKSASSVFDMNNFSSSNRSSVNKTASDKHSQGCQKRKPNVYIEFLKKTQRHPVVRTGIKNTIPTQSSSAAIFPNPNDVAAELYNVSVGGATSINYFNQRKSAPPVENSSKMHLPSKDSSICQDFFSFTNDPSFDIY</sequence>